<evidence type="ECO:0000313" key="3">
    <source>
        <dbReference type="EMBL" id="CAE7561559.1"/>
    </source>
</evidence>
<reference evidence="3" key="1">
    <citation type="submission" date="2021-02" db="EMBL/GenBank/DDBJ databases">
        <authorList>
            <person name="Dougan E. K."/>
            <person name="Rhodes N."/>
            <person name="Thang M."/>
            <person name="Chan C."/>
        </authorList>
    </citation>
    <scope>NUCLEOTIDE SEQUENCE</scope>
</reference>
<feature type="non-terminal residue" evidence="3">
    <location>
        <position position="1"/>
    </location>
</feature>
<gene>
    <name evidence="3" type="ORF">SPIL2461_LOCUS15017</name>
</gene>
<dbReference type="EMBL" id="CAJNIZ010035747">
    <property type="protein sequence ID" value="CAE7561559.1"/>
    <property type="molecule type" value="Genomic_DNA"/>
</dbReference>
<feature type="region of interest" description="Disordered" evidence="2">
    <location>
        <begin position="14"/>
        <end position="38"/>
    </location>
</feature>
<sequence>MPVAVPPVVAVVPSEVKGDNLPPGSPDGSEPTIPPSSPKALLAYIDVRVEKEAHERREEESKRADLQFEEARLDKLKEELAAREAALTAREEALE</sequence>
<accession>A0A812U8N4</accession>
<dbReference type="AlphaFoldDB" id="A0A812U8N4"/>
<comment type="caution">
    <text evidence="3">The sequence shown here is derived from an EMBL/GenBank/DDBJ whole genome shotgun (WGS) entry which is preliminary data.</text>
</comment>
<evidence type="ECO:0000256" key="1">
    <source>
        <dbReference type="SAM" id="Coils"/>
    </source>
</evidence>
<proteinExistence type="predicted"/>
<protein>
    <submittedName>
        <fullName evidence="3">Uncharacterized protein</fullName>
    </submittedName>
</protein>
<keyword evidence="1" id="KW-0175">Coiled coil</keyword>
<name>A0A812U8N4_SYMPI</name>
<keyword evidence="4" id="KW-1185">Reference proteome</keyword>
<evidence type="ECO:0000313" key="4">
    <source>
        <dbReference type="Proteomes" id="UP000649617"/>
    </source>
</evidence>
<organism evidence="3 4">
    <name type="scientific">Symbiodinium pilosum</name>
    <name type="common">Dinoflagellate</name>
    <dbReference type="NCBI Taxonomy" id="2952"/>
    <lineage>
        <taxon>Eukaryota</taxon>
        <taxon>Sar</taxon>
        <taxon>Alveolata</taxon>
        <taxon>Dinophyceae</taxon>
        <taxon>Suessiales</taxon>
        <taxon>Symbiodiniaceae</taxon>
        <taxon>Symbiodinium</taxon>
    </lineage>
</organism>
<evidence type="ECO:0000256" key="2">
    <source>
        <dbReference type="SAM" id="MobiDB-lite"/>
    </source>
</evidence>
<feature type="coiled-coil region" evidence="1">
    <location>
        <begin position="59"/>
        <end position="93"/>
    </location>
</feature>
<dbReference type="Proteomes" id="UP000649617">
    <property type="component" value="Unassembled WGS sequence"/>
</dbReference>